<gene>
    <name evidence="1" type="ORF">SAMN02745975_00132</name>
</gene>
<organism evidence="1 2">
    <name type="scientific">Geosporobacter subterraneus DSM 17957</name>
    <dbReference type="NCBI Taxonomy" id="1121919"/>
    <lineage>
        <taxon>Bacteria</taxon>
        <taxon>Bacillati</taxon>
        <taxon>Bacillota</taxon>
        <taxon>Clostridia</taxon>
        <taxon>Peptostreptococcales</taxon>
        <taxon>Thermotaleaceae</taxon>
        <taxon>Geosporobacter</taxon>
    </lineage>
</organism>
<protein>
    <submittedName>
        <fullName evidence="1">Competence protein ComFB</fullName>
    </submittedName>
</protein>
<reference evidence="2" key="1">
    <citation type="submission" date="2016-11" db="EMBL/GenBank/DDBJ databases">
        <authorList>
            <person name="Varghese N."/>
            <person name="Submissions S."/>
        </authorList>
    </citation>
    <scope>NUCLEOTIDE SEQUENCE [LARGE SCALE GENOMIC DNA]</scope>
    <source>
        <strain evidence="2">DSM 17957</strain>
    </source>
</reference>
<dbReference type="RefSeq" id="WP_110939448.1">
    <property type="nucleotide sequence ID" value="NZ_FQZV01000003.1"/>
</dbReference>
<dbReference type="InterPro" id="IPR019657">
    <property type="entry name" value="ComFB"/>
</dbReference>
<dbReference type="OrthoDB" id="5616024at2"/>
<name>A0A1M6C220_9FIRM</name>
<proteinExistence type="predicted"/>
<dbReference type="EMBL" id="FQZV01000003">
    <property type="protein sequence ID" value="SHI54992.1"/>
    <property type="molecule type" value="Genomic_DNA"/>
</dbReference>
<accession>A0A1M6C220</accession>
<dbReference type="STRING" id="1121919.SAMN02745975_00132"/>
<dbReference type="Proteomes" id="UP000184536">
    <property type="component" value="Unassembled WGS sequence"/>
</dbReference>
<dbReference type="Pfam" id="PF10719">
    <property type="entry name" value="ComFB"/>
    <property type="match status" value="1"/>
</dbReference>
<keyword evidence="2" id="KW-1185">Reference proteome</keyword>
<evidence type="ECO:0000313" key="2">
    <source>
        <dbReference type="Proteomes" id="UP000184536"/>
    </source>
</evidence>
<dbReference type="AlphaFoldDB" id="A0A1M6C220"/>
<evidence type="ECO:0000313" key="1">
    <source>
        <dbReference type="EMBL" id="SHI54992.1"/>
    </source>
</evidence>
<sequence length="87" mass="10053">MLKNYMEDVVDHILPAMLRAFPDICTCEQCILDIKAITLNHLKPHYVVTQKGEVYSRINEMHLQFQTDVMKAIIDAIDIVSNNKRHG</sequence>